<dbReference type="PANTHER" id="PTHR24020">
    <property type="entry name" value="COLLAGEN ALPHA"/>
    <property type="match status" value="1"/>
</dbReference>
<dbReference type="Gene3D" id="3.40.50.410">
    <property type="entry name" value="von Willebrand factor, type A domain"/>
    <property type="match status" value="2"/>
</dbReference>
<feature type="domain" description="VWFA" evidence="1">
    <location>
        <begin position="154"/>
        <end position="209"/>
    </location>
</feature>
<sequence>MIDAVKNIPYVYGSTNTYGGLNVMRTQMFTQQNGDRPSVPNIAILLTDGVSNINAFRTVPEAENARADNIHIYAVGIGLADTTELSQIASPPISDNMFVVDDFQALSSLISFFPSWFPVSLYIAVSHFLLHSLPLPLSLSLSLSLTLSLTVPEAENARADNIHIYAVGIGLADTTELSQIASPPISDNMFVVDDFQALTALEEKILDQFCPVSIAVSTLLLLSIGLLTHESYSSPPLLSLSLSSSNFIKLHKFFIFVISF</sequence>
<dbReference type="InterPro" id="IPR036465">
    <property type="entry name" value="vWFA_dom_sf"/>
</dbReference>
<dbReference type="Pfam" id="PF00092">
    <property type="entry name" value="VWA"/>
    <property type="match status" value="2"/>
</dbReference>
<proteinExistence type="predicted"/>
<dbReference type="InterPro" id="IPR002035">
    <property type="entry name" value="VWF_A"/>
</dbReference>
<name>A0A812BXX6_ACAPH</name>
<protein>
    <recommendedName>
        <fullName evidence="1">VWFA domain-containing protein</fullName>
    </recommendedName>
</protein>
<dbReference type="OrthoDB" id="199024at2759"/>
<accession>A0A812BXX6</accession>
<reference evidence="2" key="1">
    <citation type="submission" date="2021-01" db="EMBL/GenBank/DDBJ databases">
        <authorList>
            <person name="Li R."/>
            <person name="Bekaert M."/>
        </authorList>
    </citation>
    <scope>NUCLEOTIDE SEQUENCE</scope>
    <source>
        <strain evidence="2">Farmed</strain>
    </source>
</reference>
<dbReference type="EMBL" id="CAHIKZ030001001">
    <property type="protein sequence ID" value="CAE1248467.1"/>
    <property type="molecule type" value="Genomic_DNA"/>
</dbReference>
<dbReference type="PROSITE" id="PS50234">
    <property type="entry name" value="VWFA"/>
    <property type="match status" value="2"/>
</dbReference>
<dbReference type="SUPFAM" id="SSF53300">
    <property type="entry name" value="vWA-like"/>
    <property type="match status" value="2"/>
</dbReference>
<gene>
    <name evidence="2" type="ORF">SPHA_26198</name>
</gene>
<feature type="domain" description="VWFA" evidence="1">
    <location>
        <begin position="1"/>
        <end position="113"/>
    </location>
</feature>
<evidence type="ECO:0000313" key="3">
    <source>
        <dbReference type="Proteomes" id="UP000597762"/>
    </source>
</evidence>
<evidence type="ECO:0000313" key="2">
    <source>
        <dbReference type="EMBL" id="CAE1248467.1"/>
    </source>
</evidence>
<keyword evidence="3" id="KW-1185">Reference proteome</keyword>
<evidence type="ECO:0000259" key="1">
    <source>
        <dbReference type="PROSITE" id="PS50234"/>
    </source>
</evidence>
<organism evidence="2 3">
    <name type="scientific">Acanthosepion pharaonis</name>
    <name type="common">Pharaoh cuttlefish</name>
    <name type="synonym">Sepia pharaonis</name>
    <dbReference type="NCBI Taxonomy" id="158019"/>
    <lineage>
        <taxon>Eukaryota</taxon>
        <taxon>Metazoa</taxon>
        <taxon>Spiralia</taxon>
        <taxon>Lophotrochozoa</taxon>
        <taxon>Mollusca</taxon>
        <taxon>Cephalopoda</taxon>
        <taxon>Coleoidea</taxon>
        <taxon>Decapodiformes</taxon>
        <taxon>Sepiida</taxon>
        <taxon>Sepiina</taxon>
        <taxon>Sepiidae</taxon>
        <taxon>Acanthosepion</taxon>
    </lineage>
</organism>
<comment type="caution">
    <text evidence="2">The sequence shown here is derived from an EMBL/GenBank/DDBJ whole genome shotgun (WGS) entry which is preliminary data.</text>
</comment>
<dbReference type="Proteomes" id="UP000597762">
    <property type="component" value="Unassembled WGS sequence"/>
</dbReference>
<dbReference type="PANTHER" id="PTHR24020:SF84">
    <property type="entry name" value="VWFA DOMAIN-CONTAINING PROTEIN"/>
    <property type="match status" value="1"/>
</dbReference>
<dbReference type="InterPro" id="IPR050525">
    <property type="entry name" value="ECM_Assembly_Org"/>
</dbReference>
<dbReference type="AlphaFoldDB" id="A0A812BXX6"/>